<keyword evidence="2" id="KW-1185">Reference proteome</keyword>
<evidence type="ECO:0000313" key="2">
    <source>
        <dbReference type="Proteomes" id="UP001472677"/>
    </source>
</evidence>
<name>A0ABR2CPV0_9ROSI</name>
<dbReference type="EMBL" id="JBBPBM010000046">
    <property type="protein sequence ID" value="KAK8521770.1"/>
    <property type="molecule type" value="Genomic_DNA"/>
</dbReference>
<proteinExistence type="predicted"/>
<organism evidence="1 2">
    <name type="scientific">Hibiscus sabdariffa</name>
    <name type="common">roselle</name>
    <dbReference type="NCBI Taxonomy" id="183260"/>
    <lineage>
        <taxon>Eukaryota</taxon>
        <taxon>Viridiplantae</taxon>
        <taxon>Streptophyta</taxon>
        <taxon>Embryophyta</taxon>
        <taxon>Tracheophyta</taxon>
        <taxon>Spermatophyta</taxon>
        <taxon>Magnoliopsida</taxon>
        <taxon>eudicotyledons</taxon>
        <taxon>Gunneridae</taxon>
        <taxon>Pentapetalae</taxon>
        <taxon>rosids</taxon>
        <taxon>malvids</taxon>
        <taxon>Malvales</taxon>
        <taxon>Malvaceae</taxon>
        <taxon>Malvoideae</taxon>
        <taxon>Hibiscus</taxon>
    </lineage>
</organism>
<gene>
    <name evidence="1" type="ORF">V6N12_066353</name>
</gene>
<accession>A0ABR2CPV0</accession>
<dbReference type="Proteomes" id="UP001472677">
    <property type="component" value="Unassembled WGS sequence"/>
</dbReference>
<sequence>MKMVDELRRVCVIAVEDRGGIRSTVRLMQRPHPPLRCCKVNVDGARNLVTCQLRVVLCEGFEWSLNVGSCETPGYVLSNG</sequence>
<protein>
    <submittedName>
        <fullName evidence="1">Uncharacterized protein</fullName>
    </submittedName>
</protein>
<evidence type="ECO:0000313" key="1">
    <source>
        <dbReference type="EMBL" id="KAK8521770.1"/>
    </source>
</evidence>
<reference evidence="1 2" key="1">
    <citation type="journal article" date="2024" name="G3 (Bethesda)">
        <title>Genome assembly of Hibiscus sabdariffa L. provides insights into metabolisms of medicinal natural products.</title>
        <authorList>
            <person name="Kim T."/>
        </authorList>
    </citation>
    <scope>NUCLEOTIDE SEQUENCE [LARGE SCALE GENOMIC DNA]</scope>
    <source>
        <strain evidence="1">TK-2024</strain>
        <tissue evidence="1">Old leaves</tissue>
    </source>
</reference>
<comment type="caution">
    <text evidence="1">The sequence shown here is derived from an EMBL/GenBank/DDBJ whole genome shotgun (WGS) entry which is preliminary data.</text>
</comment>